<dbReference type="InterPro" id="IPR009057">
    <property type="entry name" value="Homeodomain-like_sf"/>
</dbReference>
<proteinExistence type="predicted"/>
<name>A0A9D2NHE9_9FIRM</name>
<evidence type="ECO:0000259" key="11">
    <source>
        <dbReference type="PROSITE" id="PS01124"/>
    </source>
</evidence>
<dbReference type="SMART" id="SM00342">
    <property type="entry name" value="HTH_ARAC"/>
    <property type="match status" value="1"/>
</dbReference>
<reference evidence="13" key="2">
    <citation type="submission" date="2021-04" db="EMBL/GenBank/DDBJ databases">
        <authorList>
            <person name="Gilroy R."/>
        </authorList>
    </citation>
    <scope>NUCLEOTIDE SEQUENCE</scope>
    <source>
        <strain evidence="13">USAMLcec2-132</strain>
    </source>
</reference>
<dbReference type="GO" id="GO:0000160">
    <property type="term" value="P:phosphorelay signal transduction system"/>
    <property type="evidence" value="ECO:0007669"/>
    <property type="project" value="UniProtKB-KW"/>
</dbReference>
<comment type="caution">
    <text evidence="13">The sequence shown here is derived from an EMBL/GenBank/DDBJ whole genome shotgun (WGS) entry which is preliminary data.</text>
</comment>
<keyword evidence="4 10" id="KW-0597">Phosphoprotein</keyword>
<evidence type="ECO:0000313" key="14">
    <source>
        <dbReference type="Proteomes" id="UP000823891"/>
    </source>
</evidence>
<dbReference type="Gene3D" id="1.10.10.60">
    <property type="entry name" value="Homeodomain-like"/>
    <property type="match status" value="2"/>
</dbReference>
<evidence type="ECO:0000256" key="1">
    <source>
        <dbReference type="ARBA" id="ARBA00004496"/>
    </source>
</evidence>
<dbReference type="AlphaFoldDB" id="A0A9D2NHE9"/>
<evidence type="ECO:0000256" key="4">
    <source>
        <dbReference type="ARBA" id="ARBA00022553"/>
    </source>
</evidence>
<feature type="domain" description="Response regulatory" evidence="12">
    <location>
        <begin position="3"/>
        <end position="120"/>
    </location>
</feature>
<keyword evidence="3" id="KW-0963">Cytoplasm</keyword>
<evidence type="ECO:0000256" key="6">
    <source>
        <dbReference type="ARBA" id="ARBA00023015"/>
    </source>
</evidence>
<keyword evidence="5" id="KW-0902">Two-component regulatory system</keyword>
<evidence type="ECO:0000256" key="9">
    <source>
        <dbReference type="ARBA" id="ARBA00024867"/>
    </source>
</evidence>
<dbReference type="PROSITE" id="PS50110">
    <property type="entry name" value="RESPONSE_REGULATORY"/>
    <property type="match status" value="1"/>
</dbReference>
<dbReference type="GO" id="GO:0003700">
    <property type="term" value="F:DNA-binding transcription factor activity"/>
    <property type="evidence" value="ECO:0007669"/>
    <property type="project" value="InterPro"/>
</dbReference>
<dbReference type="Pfam" id="PF12833">
    <property type="entry name" value="HTH_18"/>
    <property type="match status" value="1"/>
</dbReference>
<evidence type="ECO:0000313" key="13">
    <source>
        <dbReference type="EMBL" id="HJC24444.1"/>
    </source>
</evidence>
<evidence type="ECO:0000256" key="8">
    <source>
        <dbReference type="ARBA" id="ARBA00023163"/>
    </source>
</evidence>
<evidence type="ECO:0000259" key="12">
    <source>
        <dbReference type="PROSITE" id="PS50110"/>
    </source>
</evidence>
<dbReference type="InterPro" id="IPR011006">
    <property type="entry name" value="CheY-like_superfamily"/>
</dbReference>
<keyword evidence="8" id="KW-0804">Transcription</keyword>
<dbReference type="PANTHER" id="PTHR42713:SF3">
    <property type="entry name" value="TRANSCRIPTIONAL REGULATORY PROTEIN HPTR"/>
    <property type="match status" value="1"/>
</dbReference>
<comment type="subcellular location">
    <subcellularLocation>
        <location evidence="1">Cytoplasm</location>
    </subcellularLocation>
</comment>
<dbReference type="GO" id="GO:0043565">
    <property type="term" value="F:sequence-specific DNA binding"/>
    <property type="evidence" value="ECO:0007669"/>
    <property type="project" value="InterPro"/>
</dbReference>
<dbReference type="SUPFAM" id="SSF52172">
    <property type="entry name" value="CheY-like"/>
    <property type="match status" value="1"/>
</dbReference>
<keyword evidence="7" id="KW-0238">DNA-binding</keyword>
<evidence type="ECO:0000256" key="5">
    <source>
        <dbReference type="ARBA" id="ARBA00023012"/>
    </source>
</evidence>
<dbReference type="Proteomes" id="UP000823891">
    <property type="component" value="Unassembled WGS sequence"/>
</dbReference>
<sequence>MYKLLIVDDEPAILAGMRKILDWEKYGFGEIAVAGSCQEALERAIVMRPDLCLVDVCLKDQKIYQLIEKLEKLGNGSNYIFMSGYSDFSYVQKAIRVNAADYLLKPVNTDDLRAAVEKIIITKLGGKIEDFQRDGADMDPVLKRPLEEMSSLVGKIITFVSAEYAGDLTLKLLGEKFFMNPAYLGQIFQQETGMRFTEYLMHFRMNRAYALIRNTNDKISVIASSVGYDNMSYFYTHFKACFNISPRDLRKEEM</sequence>
<dbReference type="PANTHER" id="PTHR42713">
    <property type="entry name" value="HISTIDINE KINASE-RELATED"/>
    <property type="match status" value="1"/>
</dbReference>
<protein>
    <recommendedName>
        <fullName evidence="2">Stage 0 sporulation protein A homolog</fullName>
    </recommendedName>
</protein>
<gene>
    <name evidence="13" type="ORF">H9761_12155</name>
</gene>
<comment type="function">
    <text evidence="9">May play the central regulatory role in sporulation. It may be an element of the effector pathway responsible for the activation of sporulation genes in response to nutritional stress. Spo0A may act in concert with spo0H (a sigma factor) to control the expression of some genes that are critical to the sporulation process.</text>
</comment>
<organism evidence="13 14">
    <name type="scientific">Candidatus Eisenbergiella merdavium</name>
    <dbReference type="NCBI Taxonomy" id="2838551"/>
    <lineage>
        <taxon>Bacteria</taxon>
        <taxon>Bacillati</taxon>
        <taxon>Bacillota</taxon>
        <taxon>Clostridia</taxon>
        <taxon>Lachnospirales</taxon>
        <taxon>Lachnospiraceae</taxon>
        <taxon>Eisenbergiella</taxon>
    </lineage>
</organism>
<dbReference type="InterPro" id="IPR018060">
    <property type="entry name" value="HTH_AraC"/>
</dbReference>
<dbReference type="GO" id="GO:0005737">
    <property type="term" value="C:cytoplasm"/>
    <property type="evidence" value="ECO:0007669"/>
    <property type="project" value="UniProtKB-SubCell"/>
</dbReference>
<reference evidence="13" key="1">
    <citation type="journal article" date="2021" name="PeerJ">
        <title>Extensive microbial diversity within the chicken gut microbiome revealed by metagenomics and culture.</title>
        <authorList>
            <person name="Gilroy R."/>
            <person name="Ravi A."/>
            <person name="Getino M."/>
            <person name="Pursley I."/>
            <person name="Horton D.L."/>
            <person name="Alikhan N.F."/>
            <person name="Baker D."/>
            <person name="Gharbi K."/>
            <person name="Hall N."/>
            <person name="Watson M."/>
            <person name="Adriaenssens E.M."/>
            <person name="Foster-Nyarko E."/>
            <person name="Jarju S."/>
            <person name="Secka A."/>
            <person name="Antonio M."/>
            <person name="Oren A."/>
            <person name="Chaudhuri R.R."/>
            <person name="La Ragione R."/>
            <person name="Hildebrand F."/>
            <person name="Pallen M.J."/>
        </authorList>
    </citation>
    <scope>NUCLEOTIDE SEQUENCE</scope>
    <source>
        <strain evidence="13">USAMLcec2-132</strain>
    </source>
</reference>
<dbReference type="CDD" id="cd17536">
    <property type="entry name" value="REC_YesN-like"/>
    <property type="match status" value="1"/>
</dbReference>
<evidence type="ECO:0000256" key="7">
    <source>
        <dbReference type="ARBA" id="ARBA00023125"/>
    </source>
</evidence>
<feature type="modified residue" description="4-aspartylphosphate" evidence="10">
    <location>
        <position position="55"/>
    </location>
</feature>
<dbReference type="InterPro" id="IPR001789">
    <property type="entry name" value="Sig_transdc_resp-reg_receiver"/>
</dbReference>
<feature type="domain" description="HTH araC/xylS-type" evidence="11">
    <location>
        <begin position="154"/>
        <end position="252"/>
    </location>
</feature>
<evidence type="ECO:0000256" key="10">
    <source>
        <dbReference type="PROSITE-ProRule" id="PRU00169"/>
    </source>
</evidence>
<dbReference type="SUPFAM" id="SSF46689">
    <property type="entry name" value="Homeodomain-like"/>
    <property type="match status" value="1"/>
</dbReference>
<dbReference type="Gene3D" id="3.40.50.2300">
    <property type="match status" value="1"/>
</dbReference>
<dbReference type="InterPro" id="IPR051552">
    <property type="entry name" value="HptR"/>
</dbReference>
<keyword evidence="6" id="KW-0805">Transcription regulation</keyword>
<dbReference type="Pfam" id="PF00072">
    <property type="entry name" value="Response_reg"/>
    <property type="match status" value="1"/>
</dbReference>
<dbReference type="SMART" id="SM00448">
    <property type="entry name" value="REC"/>
    <property type="match status" value="1"/>
</dbReference>
<dbReference type="PROSITE" id="PS01124">
    <property type="entry name" value="HTH_ARAC_FAMILY_2"/>
    <property type="match status" value="1"/>
</dbReference>
<evidence type="ECO:0000256" key="3">
    <source>
        <dbReference type="ARBA" id="ARBA00022490"/>
    </source>
</evidence>
<evidence type="ECO:0000256" key="2">
    <source>
        <dbReference type="ARBA" id="ARBA00018672"/>
    </source>
</evidence>
<accession>A0A9D2NHE9</accession>
<dbReference type="EMBL" id="DWWS01000044">
    <property type="protein sequence ID" value="HJC24444.1"/>
    <property type="molecule type" value="Genomic_DNA"/>
</dbReference>